<evidence type="ECO:0000313" key="1">
    <source>
        <dbReference type="EMBL" id="MBB5803721.1"/>
    </source>
</evidence>
<dbReference type="Pfam" id="PF00300">
    <property type="entry name" value="His_Phos_1"/>
    <property type="match status" value="1"/>
</dbReference>
<dbReference type="EC" id="5.4.2.11" evidence="1"/>
<accession>A0A7W9HKN2</accession>
<evidence type="ECO:0000313" key="2">
    <source>
        <dbReference type="Proteomes" id="UP000552097"/>
    </source>
</evidence>
<dbReference type="GO" id="GO:0016791">
    <property type="term" value="F:phosphatase activity"/>
    <property type="evidence" value="ECO:0007669"/>
    <property type="project" value="TreeGrafter"/>
</dbReference>
<name>A0A7W9HKN2_9PSEU</name>
<dbReference type="InterPro" id="IPR029033">
    <property type="entry name" value="His_PPase_superfam"/>
</dbReference>
<gene>
    <name evidence="1" type="ORF">F4560_003489</name>
</gene>
<dbReference type="Proteomes" id="UP000552097">
    <property type="component" value="Unassembled WGS sequence"/>
</dbReference>
<dbReference type="GO" id="GO:0004619">
    <property type="term" value="F:phosphoglycerate mutase activity"/>
    <property type="evidence" value="ECO:0007669"/>
    <property type="project" value="UniProtKB-EC"/>
</dbReference>
<sequence length="188" mass="20511">MRAEVILVRHAQPLIPSPGGPDDYHRPLTDTGIVQAERLVDDLAHFRPSLIASSPYLRAMQTIEPTARASGMPVQTDHALREWDSGLGPTPDYARHYAESWADPHSTRPGGESLQQLTERATAILESLARQHPDGTVVVGSHGTFISRALVGFGLTTIDWPFSHAMPMPAIYRIHVTDRGVRATGPGL</sequence>
<keyword evidence="1" id="KW-0413">Isomerase</keyword>
<dbReference type="InterPro" id="IPR050275">
    <property type="entry name" value="PGM_Phosphatase"/>
</dbReference>
<protein>
    <submittedName>
        <fullName evidence="1">2,3-bisphosphoglycerate-dependent phosphoglycerate mutase</fullName>
        <ecNumber evidence="1">5.4.2.11</ecNumber>
    </submittedName>
</protein>
<comment type="caution">
    <text evidence="1">The sequence shown here is derived from an EMBL/GenBank/DDBJ whole genome shotgun (WGS) entry which is preliminary data.</text>
</comment>
<reference evidence="1 2" key="1">
    <citation type="submission" date="2020-08" db="EMBL/GenBank/DDBJ databases">
        <title>Sequencing the genomes of 1000 actinobacteria strains.</title>
        <authorList>
            <person name="Klenk H.-P."/>
        </authorList>
    </citation>
    <scope>NUCLEOTIDE SEQUENCE [LARGE SCALE GENOMIC DNA]</scope>
    <source>
        <strain evidence="1 2">DSM 45486</strain>
    </source>
</reference>
<dbReference type="PANTHER" id="PTHR48100">
    <property type="entry name" value="BROAD-SPECIFICITY PHOSPHATASE YOR283W-RELATED"/>
    <property type="match status" value="1"/>
</dbReference>
<keyword evidence="2" id="KW-1185">Reference proteome</keyword>
<dbReference type="Gene3D" id="3.40.50.1240">
    <property type="entry name" value="Phosphoglycerate mutase-like"/>
    <property type="match status" value="1"/>
</dbReference>
<dbReference type="AlphaFoldDB" id="A0A7W9HKN2"/>
<dbReference type="InterPro" id="IPR013078">
    <property type="entry name" value="His_Pase_superF_clade-1"/>
</dbReference>
<dbReference type="RefSeq" id="WP_184921178.1">
    <property type="nucleotide sequence ID" value="NZ_JACHMO010000001.1"/>
</dbReference>
<proteinExistence type="predicted"/>
<dbReference type="SUPFAM" id="SSF53254">
    <property type="entry name" value="Phosphoglycerate mutase-like"/>
    <property type="match status" value="1"/>
</dbReference>
<organism evidence="1 2">
    <name type="scientific">Saccharothrix ecbatanensis</name>
    <dbReference type="NCBI Taxonomy" id="1105145"/>
    <lineage>
        <taxon>Bacteria</taxon>
        <taxon>Bacillati</taxon>
        <taxon>Actinomycetota</taxon>
        <taxon>Actinomycetes</taxon>
        <taxon>Pseudonocardiales</taxon>
        <taxon>Pseudonocardiaceae</taxon>
        <taxon>Saccharothrix</taxon>
    </lineage>
</organism>
<dbReference type="SMART" id="SM00855">
    <property type="entry name" value="PGAM"/>
    <property type="match status" value="1"/>
</dbReference>
<dbReference type="EMBL" id="JACHMO010000001">
    <property type="protein sequence ID" value="MBB5803721.1"/>
    <property type="molecule type" value="Genomic_DNA"/>
</dbReference>
<dbReference type="CDD" id="cd07067">
    <property type="entry name" value="HP_PGM_like"/>
    <property type="match status" value="1"/>
</dbReference>